<proteinExistence type="predicted"/>
<protein>
    <recommendedName>
        <fullName evidence="3">DUF2634 domain-containing protein</fullName>
    </recommendedName>
</protein>
<evidence type="ECO:0000313" key="2">
    <source>
        <dbReference type="Proteomes" id="UP000186112"/>
    </source>
</evidence>
<comment type="caution">
    <text evidence="1">The sequence shown here is derived from an EMBL/GenBank/DDBJ whole genome shotgun (WGS) entry which is preliminary data.</text>
</comment>
<reference evidence="1 2" key="1">
    <citation type="submission" date="2016-02" db="EMBL/GenBank/DDBJ databases">
        <title>Genome sequence of Tissierella creatinophila DSM 6911.</title>
        <authorList>
            <person name="Poehlein A."/>
            <person name="Daniel R."/>
        </authorList>
    </citation>
    <scope>NUCLEOTIDE SEQUENCE [LARGE SCALE GENOMIC DNA]</scope>
    <source>
        <strain evidence="1 2">DSM 6911</strain>
    </source>
</reference>
<dbReference type="InterPro" id="IPR020288">
    <property type="entry name" value="Sheath_initiator"/>
</dbReference>
<evidence type="ECO:0000313" key="1">
    <source>
        <dbReference type="EMBL" id="OLS02234.1"/>
    </source>
</evidence>
<evidence type="ECO:0008006" key="3">
    <source>
        <dbReference type="Google" id="ProtNLM"/>
    </source>
</evidence>
<dbReference type="OrthoDB" id="89089at2"/>
<keyword evidence="2" id="KW-1185">Reference proteome</keyword>
<dbReference type="AlphaFoldDB" id="A0A1U7M4J0"/>
<accession>A0A1U7M4J0</accession>
<dbReference type="EMBL" id="LTDM01000034">
    <property type="protein sequence ID" value="OLS02234.1"/>
    <property type="molecule type" value="Genomic_DNA"/>
</dbReference>
<gene>
    <name evidence="1" type="ORF">TICRE_17860</name>
</gene>
<dbReference type="Pfam" id="PF10934">
    <property type="entry name" value="Sheath_initiator"/>
    <property type="match status" value="1"/>
</dbReference>
<organism evidence="1 2">
    <name type="scientific">Tissierella creatinophila DSM 6911</name>
    <dbReference type="NCBI Taxonomy" id="1123403"/>
    <lineage>
        <taxon>Bacteria</taxon>
        <taxon>Bacillati</taxon>
        <taxon>Bacillota</taxon>
        <taxon>Tissierellia</taxon>
        <taxon>Tissierellales</taxon>
        <taxon>Tissierellaceae</taxon>
        <taxon>Tissierella</taxon>
    </lineage>
</organism>
<sequence>MFPELELDDLVQEELENEEKTEQGITYLYDFKKGDFVMKDGRLVIVEGKEGIKIWIEKLLLTEEFKFEIYKENNSENEYGTTIKRLIQGRKIPQLLLQSELKRIIEEKLVEHIEIDRVENFNTKQEMTTLIISFTVVLKDGDTFIQEVNF</sequence>
<name>A0A1U7M4J0_TISCR</name>
<dbReference type="Proteomes" id="UP000186112">
    <property type="component" value="Unassembled WGS sequence"/>
</dbReference>
<dbReference type="RefSeq" id="WP_075727244.1">
    <property type="nucleotide sequence ID" value="NZ_LTDM01000034.1"/>
</dbReference>